<dbReference type="AlphaFoldDB" id="A0A817WRV8"/>
<dbReference type="PANTHER" id="PTHR14421">
    <property type="entry name" value="SPERMATOGENESIS-ASSOCIATED PROTEIN 1"/>
    <property type="match status" value="1"/>
</dbReference>
<dbReference type="CDD" id="cd23767">
    <property type="entry name" value="IQCD"/>
    <property type="match status" value="1"/>
</dbReference>
<dbReference type="PROSITE" id="PS50096">
    <property type="entry name" value="IQ"/>
    <property type="match status" value="1"/>
</dbReference>
<protein>
    <recommendedName>
        <fullName evidence="4">Spermatogenesis-associated protein 1 C-terminal domain-containing protein</fullName>
    </recommendedName>
</protein>
<dbReference type="EMBL" id="CAJNYU010000412">
    <property type="protein sequence ID" value="CAF3358842.1"/>
    <property type="molecule type" value="Genomic_DNA"/>
</dbReference>
<gene>
    <name evidence="2" type="ORF">FME351_LOCUS5222</name>
</gene>
<dbReference type="Proteomes" id="UP000663869">
    <property type="component" value="Unassembled WGS sequence"/>
</dbReference>
<evidence type="ECO:0000313" key="3">
    <source>
        <dbReference type="Proteomes" id="UP000663869"/>
    </source>
</evidence>
<dbReference type="InterPro" id="IPR039062">
    <property type="entry name" value="SPAT1"/>
</dbReference>
<keyword evidence="1" id="KW-0175">Coiled coil</keyword>
<evidence type="ECO:0000313" key="2">
    <source>
        <dbReference type="EMBL" id="CAF3358842.1"/>
    </source>
</evidence>
<accession>A0A817WRV8</accession>
<feature type="coiled-coil region" evidence="1">
    <location>
        <begin position="440"/>
        <end position="474"/>
    </location>
</feature>
<name>A0A817WRV8_9BILA</name>
<reference evidence="2" key="1">
    <citation type="submission" date="2021-02" db="EMBL/GenBank/DDBJ databases">
        <authorList>
            <person name="Nowell W R."/>
        </authorList>
    </citation>
    <scope>NUCLEOTIDE SEQUENCE</scope>
</reference>
<sequence>MQSPDENQPAIFHKNLITVDRPDSSQFVDLHVYIIPKKVWKGRQNLAENEVITQAVSAGFVHVPENSTIDELRQYITHVCGEDASFPKDFMYLRSVGRCLTKVKHNQENELQVKHYRPPMIYIIGVHHNDDSSRVEYEPNPSSMSEQFTNSQFWTNSLNELPTPYPLLNHNHHKQESPTINFTFSKNLTKLREEQKRLYLQQQALARKRHELEDRDRKEKAAARIQAAYRAYCMHRRNNTKKQEEVIPTIEYERFEPEEQKITIEYECFEPEEPKPPIEYECFEPEEPKPTIEYERFELEEPKPTIEYECFEPEEQKRTIEYERFEPEERKPTIEYERFEPEERKPTIEYECFEPERPKPTNEIYTEENKTHEDVPTRLKVLKSKRTQLESDRTVLVHRLQQLNAEISRRRREEKDLWKKKYIIEKNTILSVTHTSDIQRERATIRLNDATKLRQQAEYESRLLRQELQKISSNLNKLGRYRLPKEPFESEETEPISLSITWHF</sequence>
<proteinExistence type="predicted"/>
<dbReference type="PANTHER" id="PTHR14421:SF3">
    <property type="entry name" value="SPERMATOGENESIS-ASSOCIATED PROTEIN 1"/>
    <property type="match status" value="1"/>
</dbReference>
<organism evidence="2 3">
    <name type="scientific">Rotaria socialis</name>
    <dbReference type="NCBI Taxonomy" id="392032"/>
    <lineage>
        <taxon>Eukaryota</taxon>
        <taxon>Metazoa</taxon>
        <taxon>Spiralia</taxon>
        <taxon>Gnathifera</taxon>
        <taxon>Rotifera</taxon>
        <taxon>Eurotatoria</taxon>
        <taxon>Bdelloidea</taxon>
        <taxon>Philodinida</taxon>
        <taxon>Philodinidae</taxon>
        <taxon>Rotaria</taxon>
    </lineage>
</organism>
<comment type="caution">
    <text evidence="2">The sequence shown here is derived from an EMBL/GenBank/DDBJ whole genome shotgun (WGS) entry which is preliminary data.</text>
</comment>
<evidence type="ECO:0008006" key="4">
    <source>
        <dbReference type="Google" id="ProtNLM"/>
    </source>
</evidence>
<evidence type="ECO:0000256" key="1">
    <source>
        <dbReference type="SAM" id="Coils"/>
    </source>
</evidence>